<dbReference type="Pfam" id="PF05699">
    <property type="entry name" value="Dimer_Tnp_hAT"/>
    <property type="match status" value="1"/>
</dbReference>
<dbReference type="InterPro" id="IPR012337">
    <property type="entry name" value="RNaseH-like_sf"/>
</dbReference>
<dbReference type="EMBL" id="CAJVQB010099002">
    <property type="protein sequence ID" value="CAG8850001.1"/>
    <property type="molecule type" value="Genomic_DNA"/>
</dbReference>
<dbReference type="PANTHER" id="PTHR23272">
    <property type="entry name" value="BED FINGER-RELATED"/>
    <property type="match status" value="1"/>
</dbReference>
<evidence type="ECO:0000313" key="3">
    <source>
        <dbReference type="Proteomes" id="UP000789901"/>
    </source>
</evidence>
<feature type="domain" description="HAT C-terminal dimerisation" evidence="1">
    <location>
        <begin position="1"/>
        <end position="60"/>
    </location>
</feature>
<organism evidence="2 3">
    <name type="scientific">Gigaspora margarita</name>
    <dbReference type="NCBI Taxonomy" id="4874"/>
    <lineage>
        <taxon>Eukaryota</taxon>
        <taxon>Fungi</taxon>
        <taxon>Fungi incertae sedis</taxon>
        <taxon>Mucoromycota</taxon>
        <taxon>Glomeromycotina</taxon>
        <taxon>Glomeromycetes</taxon>
        <taxon>Diversisporales</taxon>
        <taxon>Gigasporaceae</taxon>
        <taxon>Gigaspora</taxon>
    </lineage>
</organism>
<proteinExistence type="predicted"/>
<reference evidence="2 3" key="1">
    <citation type="submission" date="2021-06" db="EMBL/GenBank/DDBJ databases">
        <authorList>
            <person name="Kallberg Y."/>
            <person name="Tangrot J."/>
            <person name="Rosling A."/>
        </authorList>
    </citation>
    <scope>NUCLEOTIDE SEQUENCE [LARGE SCALE GENOMIC DNA]</scope>
    <source>
        <strain evidence="2 3">120-4 pot B 10/14</strain>
    </source>
</reference>
<gene>
    <name evidence="2" type="ORF">GMARGA_LOCUS39993</name>
</gene>
<sequence>KCNKDWFPTLFVMAQNFLSIPATSIASEQAFSCTGHIIDDSRTLLDPDMVTALMYQRNWLEVSEKF</sequence>
<feature type="non-terminal residue" evidence="2">
    <location>
        <position position="66"/>
    </location>
</feature>
<dbReference type="Proteomes" id="UP000789901">
    <property type="component" value="Unassembled WGS sequence"/>
</dbReference>
<name>A0ABN7X8E8_GIGMA</name>
<keyword evidence="3" id="KW-1185">Reference proteome</keyword>
<dbReference type="InterPro" id="IPR008906">
    <property type="entry name" value="HATC_C_dom"/>
</dbReference>
<comment type="caution">
    <text evidence="2">The sequence shown here is derived from an EMBL/GenBank/DDBJ whole genome shotgun (WGS) entry which is preliminary data.</text>
</comment>
<evidence type="ECO:0000259" key="1">
    <source>
        <dbReference type="Pfam" id="PF05699"/>
    </source>
</evidence>
<feature type="non-terminal residue" evidence="2">
    <location>
        <position position="1"/>
    </location>
</feature>
<dbReference type="SUPFAM" id="SSF53098">
    <property type="entry name" value="Ribonuclease H-like"/>
    <property type="match status" value="1"/>
</dbReference>
<evidence type="ECO:0000313" key="2">
    <source>
        <dbReference type="EMBL" id="CAG8850001.1"/>
    </source>
</evidence>
<accession>A0ABN7X8E8</accession>
<protein>
    <submittedName>
        <fullName evidence="2">33308_t:CDS:1</fullName>
    </submittedName>
</protein>